<feature type="compositionally biased region" description="Polar residues" evidence="1">
    <location>
        <begin position="33"/>
        <end position="43"/>
    </location>
</feature>
<evidence type="ECO:0000313" key="2">
    <source>
        <dbReference type="EMBL" id="KAB8071981.1"/>
    </source>
</evidence>
<feature type="region of interest" description="Disordered" evidence="1">
    <location>
        <begin position="1"/>
        <end position="72"/>
    </location>
</feature>
<evidence type="ECO:0000256" key="1">
    <source>
        <dbReference type="SAM" id="MobiDB-lite"/>
    </source>
</evidence>
<keyword evidence="3" id="KW-1185">Reference proteome</keyword>
<protein>
    <submittedName>
        <fullName evidence="2">Uncharacterized protein</fullName>
    </submittedName>
</protein>
<dbReference type="EMBL" id="ML732258">
    <property type="protein sequence ID" value="KAB8071981.1"/>
    <property type="molecule type" value="Genomic_DNA"/>
</dbReference>
<feature type="compositionally biased region" description="Low complexity" evidence="1">
    <location>
        <begin position="59"/>
        <end position="70"/>
    </location>
</feature>
<gene>
    <name evidence="2" type="ORF">BDV29DRAFT_178283</name>
</gene>
<dbReference type="Proteomes" id="UP000326565">
    <property type="component" value="Unassembled WGS sequence"/>
</dbReference>
<organism evidence="2 3">
    <name type="scientific">Aspergillus leporis</name>
    <dbReference type="NCBI Taxonomy" id="41062"/>
    <lineage>
        <taxon>Eukaryota</taxon>
        <taxon>Fungi</taxon>
        <taxon>Dikarya</taxon>
        <taxon>Ascomycota</taxon>
        <taxon>Pezizomycotina</taxon>
        <taxon>Eurotiomycetes</taxon>
        <taxon>Eurotiomycetidae</taxon>
        <taxon>Eurotiales</taxon>
        <taxon>Aspergillaceae</taxon>
        <taxon>Aspergillus</taxon>
        <taxon>Aspergillus subgen. Circumdati</taxon>
    </lineage>
</organism>
<dbReference type="OrthoDB" id="4179406at2759"/>
<accession>A0A5N5WU02</accession>
<dbReference type="AlphaFoldDB" id="A0A5N5WU02"/>
<reference evidence="2 3" key="1">
    <citation type="submission" date="2019-04" db="EMBL/GenBank/DDBJ databases">
        <title>Friends and foes A comparative genomics study of 23 Aspergillus species from section Flavi.</title>
        <authorList>
            <consortium name="DOE Joint Genome Institute"/>
            <person name="Kjaerbolling I."/>
            <person name="Vesth T."/>
            <person name="Frisvad J.C."/>
            <person name="Nybo J.L."/>
            <person name="Theobald S."/>
            <person name="Kildgaard S."/>
            <person name="Isbrandt T."/>
            <person name="Kuo A."/>
            <person name="Sato A."/>
            <person name="Lyhne E.K."/>
            <person name="Kogle M.E."/>
            <person name="Wiebenga A."/>
            <person name="Kun R.S."/>
            <person name="Lubbers R.J."/>
            <person name="Makela M.R."/>
            <person name="Barry K."/>
            <person name="Chovatia M."/>
            <person name="Clum A."/>
            <person name="Daum C."/>
            <person name="Haridas S."/>
            <person name="He G."/>
            <person name="LaButti K."/>
            <person name="Lipzen A."/>
            <person name="Mondo S."/>
            <person name="Riley R."/>
            <person name="Salamov A."/>
            <person name="Simmons B.A."/>
            <person name="Magnuson J.K."/>
            <person name="Henrissat B."/>
            <person name="Mortensen U.H."/>
            <person name="Larsen T.O."/>
            <person name="Devries R.P."/>
            <person name="Grigoriev I.V."/>
            <person name="Machida M."/>
            <person name="Baker S.E."/>
            <person name="Andersen M.R."/>
        </authorList>
    </citation>
    <scope>NUCLEOTIDE SEQUENCE [LARGE SCALE GENOMIC DNA]</scope>
    <source>
        <strain evidence="2 3">CBS 151.66</strain>
    </source>
</reference>
<proteinExistence type="predicted"/>
<sequence>MPTDLPRPQDSSILGESWVVASSHPGKDERQSKGQPFSNQSRSARLDSEDSDNGRNNGSESMTTSASSISGPELIMPSIYEAPVSEGSWVAPAVRFKSESLRRRHKASRASAAQNERKGSDTPGDRVPPRLGQDSRQKEEKLAQARSPSSSRPTERLIRTIINTLLVVAISHLLIIPEVVQQFQTLCTIETISTLYPASCIPPFPKPQPTRHRASRYDTVVSSQAQLESLLNTTLHEMTPLANTLKQSESKLRDVENELKKVYPGTKHELDLEFNGCWEATRAANKKFNSLKADIRSAVDNLVVTGGARAGDSQTVAQDARLSTQVSWREQYLDQLTARMQGKADALSNDLATLDDHLESIDSILAREMRLSSAGTPNSAMNSASSGVRAIVNKLPSFLRPPEEADDLSRSDLSVSKLFQDAANQHRPVVNAVRHLSYGLQTLQKKKAY</sequence>
<feature type="compositionally biased region" description="Basic and acidic residues" evidence="1">
    <location>
        <begin position="115"/>
        <end position="143"/>
    </location>
</feature>
<name>A0A5N5WU02_9EURO</name>
<feature type="region of interest" description="Disordered" evidence="1">
    <location>
        <begin position="100"/>
        <end position="153"/>
    </location>
</feature>
<evidence type="ECO:0000313" key="3">
    <source>
        <dbReference type="Proteomes" id="UP000326565"/>
    </source>
</evidence>